<name>A0A2M8VR64_9BURK</name>
<gene>
    <name evidence="4" type="ORF">B0G85_0937</name>
</gene>
<evidence type="ECO:0000256" key="2">
    <source>
        <dbReference type="ARBA" id="ARBA00093450"/>
    </source>
</evidence>
<dbReference type="InterPro" id="IPR035570">
    <property type="entry name" value="UPF0234_N"/>
</dbReference>
<dbReference type="InterPro" id="IPR036183">
    <property type="entry name" value="YajQ-like_sf"/>
</dbReference>
<dbReference type="EMBL" id="PGTX01000002">
    <property type="protein sequence ID" value="PJI79953.1"/>
    <property type="molecule type" value="Genomic_DNA"/>
</dbReference>
<proteinExistence type="inferred from homology"/>
<comment type="function">
    <text evidence="3">Nucleotide-binding protein.</text>
</comment>
<comment type="caution">
    <text evidence="4">The sequence shown here is derived from an EMBL/GenBank/DDBJ whole genome shotgun (WGS) entry which is preliminary data.</text>
</comment>
<protein>
    <recommendedName>
        <fullName evidence="3">Nucleotide-binding protein B0G85_0937</fullName>
    </recommendedName>
</protein>
<dbReference type="PANTHER" id="PTHR30476:SF0">
    <property type="entry name" value="UPF0234 PROTEIN YAJQ"/>
    <property type="match status" value="1"/>
</dbReference>
<reference evidence="4 5" key="1">
    <citation type="submission" date="2017-11" db="EMBL/GenBank/DDBJ databases">
        <title>Genomic Encyclopedia of Type Strains, Phase III (KMG-III): the genomes of soil and plant-associated and newly described type strains.</title>
        <authorList>
            <person name="Whitman W."/>
        </authorList>
    </citation>
    <scope>NUCLEOTIDE SEQUENCE [LARGE SCALE GENOMIC DNA]</scope>
    <source>
        <strain evidence="4 5">UB-Domo-W1</strain>
    </source>
</reference>
<dbReference type="InterPro" id="IPR035571">
    <property type="entry name" value="UPF0234-like_C"/>
</dbReference>
<dbReference type="Gene3D" id="3.30.70.860">
    <property type="match status" value="1"/>
</dbReference>
<evidence type="ECO:0000256" key="3">
    <source>
        <dbReference type="HAMAP-Rule" id="MF_00632"/>
    </source>
</evidence>
<sequence length="161" mass="18447">MPSFDVVCEPEMVELKNALEQSNKEISTRFDFKGSDSRVELKEETLLVYADDEFKLGQVRDVLFSKMAKRNVDIRYLKDDKTETIGSDKRKQTMKIQKGINQELAKKVVRILKDSKIKVQASIQGDAVRVTGGKRDDLQEAMAMLRKELTEAPLGFNNFRD</sequence>
<dbReference type="GO" id="GO:0005829">
    <property type="term" value="C:cytosol"/>
    <property type="evidence" value="ECO:0007669"/>
    <property type="project" value="TreeGrafter"/>
</dbReference>
<keyword evidence="5" id="KW-1185">Reference proteome</keyword>
<evidence type="ECO:0000256" key="1">
    <source>
        <dbReference type="ARBA" id="ARBA00022741"/>
    </source>
</evidence>
<dbReference type="CDD" id="cd11740">
    <property type="entry name" value="YajQ_like"/>
    <property type="match status" value="1"/>
</dbReference>
<keyword evidence="1 3" id="KW-0547">Nucleotide-binding</keyword>
<dbReference type="NCBIfam" id="NF003819">
    <property type="entry name" value="PRK05412.1"/>
    <property type="match status" value="1"/>
</dbReference>
<dbReference type="PANTHER" id="PTHR30476">
    <property type="entry name" value="UPF0234 PROTEIN YAJQ"/>
    <property type="match status" value="1"/>
</dbReference>
<accession>A0A2M8VR64</accession>
<dbReference type="InterPro" id="IPR007551">
    <property type="entry name" value="YajQ/Smlt4090-like"/>
</dbReference>
<dbReference type="Pfam" id="PF04461">
    <property type="entry name" value="YajQ"/>
    <property type="match status" value="1"/>
</dbReference>
<dbReference type="RefSeq" id="WP_100379293.1">
    <property type="nucleotide sequence ID" value="NZ_CBCSBW010000002.1"/>
</dbReference>
<dbReference type="Gene3D" id="3.30.70.990">
    <property type="entry name" value="YajQ-like, domain 2"/>
    <property type="match status" value="1"/>
</dbReference>
<comment type="similarity">
    <text evidence="2 3">Belongs to the YajQ family.</text>
</comment>
<dbReference type="HAMAP" id="MF_00632">
    <property type="entry name" value="UPF0234"/>
    <property type="match status" value="1"/>
</dbReference>
<dbReference type="OrthoDB" id="9801447at2"/>
<evidence type="ECO:0000313" key="4">
    <source>
        <dbReference type="EMBL" id="PJI79953.1"/>
    </source>
</evidence>
<organism evidence="4 5">
    <name type="scientific">Polynucleobacter brandtiae</name>
    <dbReference type="NCBI Taxonomy" id="1938816"/>
    <lineage>
        <taxon>Bacteria</taxon>
        <taxon>Pseudomonadati</taxon>
        <taxon>Pseudomonadota</taxon>
        <taxon>Betaproteobacteria</taxon>
        <taxon>Burkholderiales</taxon>
        <taxon>Burkholderiaceae</taxon>
        <taxon>Polynucleobacter</taxon>
    </lineage>
</organism>
<dbReference type="GO" id="GO:0000166">
    <property type="term" value="F:nucleotide binding"/>
    <property type="evidence" value="ECO:0007669"/>
    <property type="project" value="UniProtKB-UniRule"/>
</dbReference>
<dbReference type="Proteomes" id="UP000229366">
    <property type="component" value="Unassembled WGS sequence"/>
</dbReference>
<evidence type="ECO:0000313" key="5">
    <source>
        <dbReference type="Proteomes" id="UP000229366"/>
    </source>
</evidence>
<dbReference type="SUPFAM" id="SSF89963">
    <property type="entry name" value="YajQ-like"/>
    <property type="match status" value="2"/>
</dbReference>
<dbReference type="AlphaFoldDB" id="A0A2M8VR64"/>